<protein>
    <submittedName>
        <fullName evidence="1">Uncharacterized protein</fullName>
    </submittedName>
</protein>
<dbReference type="AlphaFoldDB" id="A0A1E7XZ29"/>
<dbReference type="Proteomes" id="UP000175684">
    <property type="component" value="Unassembled WGS sequence"/>
</dbReference>
<evidence type="ECO:0000313" key="2">
    <source>
        <dbReference type="Proteomes" id="UP000175684"/>
    </source>
</evidence>
<dbReference type="RefSeq" id="WP_070122783.1">
    <property type="nucleotide sequence ID" value="NZ_MAXD01000006.1"/>
</dbReference>
<dbReference type="OrthoDB" id="10008838at2"/>
<dbReference type="EMBL" id="MAXD01000006">
    <property type="protein sequence ID" value="OFA34573.1"/>
    <property type="molecule type" value="Genomic_DNA"/>
</dbReference>
<organism evidence="1 2">
    <name type="scientific">Bifidobacterium adolescentis</name>
    <dbReference type="NCBI Taxonomy" id="1680"/>
    <lineage>
        <taxon>Bacteria</taxon>
        <taxon>Bacillati</taxon>
        <taxon>Actinomycetota</taxon>
        <taxon>Actinomycetes</taxon>
        <taxon>Bifidobacteriales</taxon>
        <taxon>Bifidobacteriaceae</taxon>
        <taxon>Bifidobacterium</taxon>
    </lineage>
</organism>
<reference evidence="1 2" key="1">
    <citation type="submission" date="2016-07" db="EMBL/GenBank/DDBJ databases">
        <title>Draft Genome Sequence of Bifidobacterium adolescentis strain Km 4.</title>
        <authorList>
            <person name="Danilenko V.N."/>
        </authorList>
    </citation>
    <scope>NUCLEOTIDE SEQUENCE [LARGE SCALE GENOMIC DNA]</scope>
    <source>
        <strain evidence="1 2">Km 4</strain>
    </source>
</reference>
<name>A0A1E7XZ29_BIFAD</name>
<sequence length="90" mass="10577">MHHTDTVRIATNPRKWRRPAPCPACRKSRPLILTLGTIYNLRTRQPVNTIYGCICPNCRHKCILHIDGKNLKKAIRLWNHHASHHQRNEQ</sequence>
<accession>A0A1E7XZ29</accession>
<proteinExistence type="predicted"/>
<comment type="caution">
    <text evidence="1">The sequence shown here is derived from an EMBL/GenBank/DDBJ whole genome shotgun (WGS) entry which is preliminary data.</text>
</comment>
<evidence type="ECO:0000313" key="1">
    <source>
        <dbReference type="EMBL" id="OFA34573.1"/>
    </source>
</evidence>
<gene>
    <name evidence="1" type="ORF">BBK15_07200</name>
</gene>